<name>A0A8J3VNR4_9ACTN</name>
<organism evidence="7 8">
    <name type="scientific">Rugosimonospora africana</name>
    <dbReference type="NCBI Taxonomy" id="556532"/>
    <lineage>
        <taxon>Bacteria</taxon>
        <taxon>Bacillati</taxon>
        <taxon>Actinomycetota</taxon>
        <taxon>Actinomycetes</taxon>
        <taxon>Micromonosporales</taxon>
        <taxon>Micromonosporaceae</taxon>
        <taxon>Rugosimonospora</taxon>
    </lineage>
</organism>
<dbReference type="EMBL" id="BONZ01000009">
    <property type="protein sequence ID" value="GIH12611.1"/>
    <property type="molecule type" value="Genomic_DNA"/>
</dbReference>
<comment type="subcellular location">
    <subcellularLocation>
        <location evidence="1">Cell membrane</location>
        <topology evidence="1">Multi-pass membrane protein</topology>
    </subcellularLocation>
</comment>
<feature type="transmembrane region" description="Helical" evidence="6">
    <location>
        <begin position="163"/>
        <end position="180"/>
    </location>
</feature>
<feature type="transmembrane region" description="Helical" evidence="6">
    <location>
        <begin position="186"/>
        <end position="205"/>
    </location>
</feature>
<evidence type="ECO:0000256" key="6">
    <source>
        <dbReference type="SAM" id="Phobius"/>
    </source>
</evidence>
<feature type="transmembrane region" description="Helical" evidence="6">
    <location>
        <begin position="270"/>
        <end position="287"/>
    </location>
</feature>
<comment type="caution">
    <text evidence="7">The sequence shown here is derived from an EMBL/GenBank/DDBJ whole genome shotgun (WGS) entry which is preliminary data.</text>
</comment>
<feature type="transmembrane region" description="Helical" evidence="6">
    <location>
        <begin position="137"/>
        <end position="156"/>
    </location>
</feature>
<evidence type="ECO:0000256" key="2">
    <source>
        <dbReference type="ARBA" id="ARBA00022475"/>
    </source>
</evidence>
<evidence type="ECO:0000256" key="3">
    <source>
        <dbReference type="ARBA" id="ARBA00022692"/>
    </source>
</evidence>
<feature type="transmembrane region" description="Helical" evidence="6">
    <location>
        <begin position="320"/>
        <end position="336"/>
    </location>
</feature>
<dbReference type="AlphaFoldDB" id="A0A8J3VNR4"/>
<dbReference type="GO" id="GO:0022857">
    <property type="term" value="F:transmembrane transporter activity"/>
    <property type="evidence" value="ECO:0007669"/>
    <property type="project" value="InterPro"/>
</dbReference>
<dbReference type="CDD" id="cd06580">
    <property type="entry name" value="TM_PBP1_transp_TpRbsC_like"/>
    <property type="match status" value="1"/>
</dbReference>
<keyword evidence="4 6" id="KW-1133">Transmembrane helix</keyword>
<evidence type="ECO:0000256" key="5">
    <source>
        <dbReference type="ARBA" id="ARBA00023136"/>
    </source>
</evidence>
<evidence type="ECO:0000256" key="4">
    <source>
        <dbReference type="ARBA" id="ARBA00022989"/>
    </source>
</evidence>
<reference evidence="7" key="1">
    <citation type="submission" date="2021-01" db="EMBL/GenBank/DDBJ databases">
        <title>Whole genome shotgun sequence of Rugosimonospora africana NBRC 104875.</title>
        <authorList>
            <person name="Komaki H."/>
            <person name="Tamura T."/>
        </authorList>
    </citation>
    <scope>NUCLEOTIDE SEQUENCE</scope>
    <source>
        <strain evidence="7">NBRC 104875</strain>
    </source>
</reference>
<feature type="transmembrane region" description="Helical" evidence="6">
    <location>
        <begin position="212"/>
        <end position="235"/>
    </location>
</feature>
<evidence type="ECO:0000313" key="7">
    <source>
        <dbReference type="EMBL" id="GIH12611.1"/>
    </source>
</evidence>
<keyword evidence="3 6" id="KW-0812">Transmembrane</keyword>
<feature type="transmembrane region" description="Helical" evidence="6">
    <location>
        <begin position="368"/>
        <end position="388"/>
    </location>
</feature>
<feature type="transmembrane region" description="Helical" evidence="6">
    <location>
        <begin position="400"/>
        <end position="418"/>
    </location>
</feature>
<dbReference type="GO" id="GO:0005886">
    <property type="term" value="C:plasma membrane"/>
    <property type="evidence" value="ECO:0007669"/>
    <property type="project" value="UniProtKB-SubCell"/>
</dbReference>
<dbReference type="InterPro" id="IPR001851">
    <property type="entry name" value="ABC_transp_permease"/>
</dbReference>
<dbReference type="PANTHER" id="PTHR43370">
    <property type="entry name" value="SUGAR ABC TRANSPORTER INTEGRAL MEMBRANE PROTEIN-RELATED"/>
    <property type="match status" value="1"/>
</dbReference>
<keyword evidence="8" id="KW-1185">Reference proteome</keyword>
<feature type="transmembrane region" description="Helical" evidence="6">
    <location>
        <begin position="96"/>
        <end position="117"/>
    </location>
</feature>
<keyword evidence="5 6" id="KW-0472">Membrane</keyword>
<proteinExistence type="predicted"/>
<keyword evidence="2" id="KW-1003">Cell membrane</keyword>
<sequence length="429" mass="44747">MATLTVYSAPGAAVPTTGFWTRARKAGLAFLVIGVLAAGIFGPLARQHKSARFTFTQTITGAHVDIPAQPGAIAFGLLCAIAGAILLAWGRAARMLVLLISLALVFLVLSFLCWQVASGRNSTVLPLGDLSNSTVKAALPLVFGALGGVLCERSGVINVAIEGQLLTGAFAGALFGTIFSSSWAGLIAAALGGVFISALLAVLAIRYLVDQVVLGVVLNLFALGFTGFVFTQLMAQHQDKYNFAPVFPSWQVPGLSRIPILGPAFFQGNFFVYLAIALVVLVHVGLFQTKWGLRTRAVGEHPTAADTVGIKVYRIRYRNVLLAGVIAGIGGAYLTIGDVGNFNANQTSGRGFIALAALIFGRWSPFGATLAALLFGFSTALAQVLSVIGSPIPQEFLSMLPYVATIVAVAGLVGRVRAPAADGKPYLKG</sequence>
<dbReference type="RefSeq" id="WP_203916329.1">
    <property type="nucleotide sequence ID" value="NZ_BONZ01000009.1"/>
</dbReference>
<feature type="transmembrane region" description="Helical" evidence="6">
    <location>
        <begin position="71"/>
        <end position="89"/>
    </location>
</feature>
<dbReference type="PANTHER" id="PTHR43370:SF1">
    <property type="entry name" value="GUANOSINE ABC TRANSPORTER PERMEASE PROTEIN NUPQ"/>
    <property type="match status" value="1"/>
</dbReference>
<gene>
    <name evidence="7" type="ORF">Raf01_07830</name>
</gene>
<feature type="transmembrane region" description="Helical" evidence="6">
    <location>
        <begin position="26"/>
        <end position="45"/>
    </location>
</feature>
<evidence type="ECO:0000256" key="1">
    <source>
        <dbReference type="ARBA" id="ARBA00004651"/>
    </source>
</evidence>
<evidence type="ECO:0000313" key="8">
    <source>
        <dbReference type="Proteomes" id="UP000642748"/>
    </source>
</evidence>
<accession>A0A8J3VNR4</accession>
<protein>
    <submittedName>
        <fullName evidence="7">ABC transporter permease</fullName>
    </submittedName>
</protein>
<dbReference type="Proteomes" id="UP000642748">
    <property type="component" value="Unassembled WGS sequence"/>
</dbReference>
<dbReference type="Pfam" id="PF02653">
    <property type="entry name" value="BPD_transp_2"/>
    <property type="match status" value="1"/>
</dbReference>